<protein>
    <submittedName>
        <fullName evidence="2">Uncharacterized protein</fullName>
    </submittedName>
</protein>
<evidence type="ECO:0000313" key="3">
    <source>
        <dbReference type="Proteomes" id="UP001303046"/>
    </source>
</evidence>
<keyword evidence="3" id="KW-1185">Reference proteome</keyword>
<gene>
    <name evidence="2" type="primary">Necator_chrV.g20055</name>
    <name evidence="2" type="ORF">RB195_015263</name>
</gene>
<feature type="region of interest" description="Disordered" evidence="1">
    <location>
        <begin position="113"/>
        <end position="209"/>
    </location>
</feature>
<sequence length="241" mass="26715">MSLIELEARSNHTRMRELMSRIQGLMSPLKRRMHGLRTFSPPDNGNCGQGQQFTRCVCDATCTESKVQDFRSSDSNGKIIFLTVALGSTKSIAKVQPLARGVKTDTKSVRKLGGIKKSRQLSVSKRIRQKFGSKKTKEVAKTDKGSKGPIPPVSAQHVSKTKTAQSQKSKKASKDGKTGPLPPSAAPHKLKPKKRGPPAARPLHFGPPGITPVVFFRTRRIARKERVLKHLKLRTKRRRVL</sequence>
<comment type="caution">
    <text evidence="2">The sequence shown here is derived from an EMBL/GenBank/DDBJ whole genome shotgun (WGS) entry which is preliminary data.</text>
</comment>
<name>A0ABR1E6E3_NECAM</name>
<proteinExistence type="predicted"/>
<feature type="compositionally biased region" description="Basic and acidic residues" evidence="1">
    <location>
        <begin position="135"/>
        <end position="146"/>
    </location>
</feature>
<reference evidence="2 3" key="1">
    <citation type="submission" date="2023-08" db="EMBL/GenBank/DDBJ databases">
        <title>A Necator americanus chromosomal reference genome.</title>
        <authorList>
            <person name="Ilik V."/>
            <person name="Petrzelkova K.J."/>
            <person name="Pardy F."/>
            <person name="Fuh T."/>
            <person name="Niatou-Singa F.S."/>
            <person name="Gouil Q."/>
            <person name="Baker L."/>
            <person name="Ritchie M.E."/>
            <person name="Jex A.R."/>
            <person name="Gazzola D."/>
            <person name="Li H."/>
            <person name="Toshio Fujiwara R."/>
            <person name="Zhan B."/>
            <person name="Aroian R.V."/>
            <person name="Pafco B."/>
            <person name="Schwarz E.M."/>
        </authorList>
    </citation>
    <scope>NUCLEOTIDE SEQUENCE [LARGE SCALE GENOMIC DNA]</scope>
    <source>
        <strain evidence="2 3">Aroian</strain>
        <tissue evidence="2">Whole animal</tissue>
    </source>
</reference>
<feature type="compositionally biased region" description="Basic residues" evidence="1">
    <location>
        <begin position="113"/>
        <end position="134"/>
    </location>
</feature>
<organism evidence="2 3">
    <name type="scientific">Necator americanus</name>
    <name type="common">Human hookworm</name>
    <dbReference type="NCBI Taxonomy" id="51031"/>
    <lineage>
        <taxon>Eukaryota</taxon>
        <taxon>Metazoa</taxon>
        <taxon>Ecdysozoa</taxon>
        <taxon>Nematoda</taxon>
        <taxon>Chromadorea</taxon>
        <taxon>Rhabditida</taxon>
        <taxon>Rhabditina</taxon>
        <taxon>Rhabditomorpha</taxon>
        <taxon>Strongyloidea</taxon>
        <taxon>Ancylostomatidae</taxon>
        <taxon>Bunostominae</taxon>
        <taxon>Necator</taxon>
    </lineage>
</organism>
<evidence type="ECO:0000313" key="2">
    <source>
        <dbReference type="EMBL" id="KAK6757331.1"/>
    </source>
</evidence>
<evidence type="ECO:0000256" key="1">
    <source>
        <dbReference type="SAM" id="MobiDB-lite"/>
    </source>
</evidence>
<accession>A0ABR1E6E3</accession>
<dbReference type="EMBL" id="JAVFWL010000005">
    <property type="protein sequence ID" value="KAK6757331.1"/>
    <property type="molecule type" value="Genomic_DNA"/>
</dbReference>
<dbReference type="Proteomes" id="UP001303046">
    <property type="component" value="Unassembled WGS sequence"/>
</dbReference>